<evidence type="ECO:0000313" key="1">
    <source>
        <dbReference type="EMBL" id="EDS09773.1"/>
    </source>
</evidence>
<dbReference type="EMBL" id="ABGD02000026">
    <property type="protein sequence ID" value="EDS09773.1"/>
    <property type="molecule type" value="Genomic_DNA"/>
</dbReference>
<name>B0PFJ6_9FIRM</name>
<dbReference type="HOGENOM" id="CLU_2165677_0_0_9"/>
<reference evidence="1" key="2">
    <citation type="submission" date="2013-09" db="EMBL/GenBank/DDBJ databases">
        <title>Draft genome sequence of Anaerotruncus colihominis(DSM 17241).</title>
        <authorList>
            <person name="Sudarsanam P."/>
            <person name="Ley R."/>
            <person name="Guruge J."/>
            <person name="Turnbaugh P.J."/>
            <person name="Mahowald M."/>
            <person name="Liep D."/>
            <person name="Gordon J."/>
        </authorList>
    </citation>
    <scope>NUCLEOTIDE SEQUENCE</scope>
    <source>
        <strain evidence="1">DSM 17241</strain>
    </source>
</reference>
<gene>
    <name evidence="1" type="ORF">ANACOL_03577</name>
</gene>
<keyword evidence="2" id="KW-1185">Reference proteome</keyword>
<proteinExistence type="predicted"/>
<protein>
    <submittedName>
        <fullName evidence="1">Uncharacterized protein</fullName>
    </submittedName>
</protein>
<organism evidence="1 2">
    <name type="scientific">Anaerotruncus colihominis DSM 17241</name>
    <dbReference type="NCBI Taxonomy" id="445972"/>
    <lineage>
        <taxon>Bacteria</taxon>
        <taxon>Bacillati</taxon>
        <taxon>Bacillota</taxon>
        <taxon>Clostridia</taxon>
        <taxon>Eubacteriales</taxon>
        <taxon>Oscillospiraceae</taxon>
        <taxon>Anaerotruncus</taxon>
    </lineage>
</organism>
<reference evidence="1" key="1">
    <citation type="submission" date="2007-11" db="EMBL/GenBank/DDBJ databases">
        <authorList>
            <person name="Fulton L."/>
            <person name="Clifton S."/>
            <person name="Fulton B."/>
            <person name="Xu J."/>
            <person name="Minx P."/>
            <person name="Pepin K.H."/>
            <person name="Johnson M."/>
            <person name="Thiruvilangam P."/>
            <person name="Bhonagiri V."/>
            <person name="Nash W.E."/>
            <person name="Mardis E.R."/>
            <person name="Wilson R.K."/>
        </authorList>
    </citation>
    <scope>NUCLEOTIDE SEQUENCE [LARGE SCALE GENOMIC DNA]</scope>
    <source>
        <strain evidence="1">DSM 17241</strain>
    </source>
</reference>
<sequence>MQPFTLLGQPKIRKNSASHLISQIIQQIDLNQHWTPPSYHMIQIGSKTPVFPPAWVLLQQTGFTEVIQRPLDRRAGKPQLQSNCSDGRPAASLAVCPILEVHIDAPGSVA</sequence>
<dbReference type="Proteomes" id="UP000003803">
    <property type="component" value="Unassembled WGS sequence"/>
</dbReference>
<accession>B0PFJ6</accession>
<dbReference type="AlphaFoldDB" id="B0PFJ6"/>
<comment type="caution">
    <text evidence="1">The sequence shown here is derived from an EMBL/GenBank/DDBJ whole genome shotgun (WGS) entry which is preliminary data.</text>
</comment>
<evidence type="ECO:0000313" key="2">
    <source>
        <dbReference type="Proteomes" id="UP000003803"/>
    </source>
</evidence>